<feature type="compositionally biased region" description="Basic and acidic residues" evidence="1">
    <location>
        <begin position="221"/>
        <end position="230"/>
    </location>
</feature>
<feature type="compositionally biased region" description="Basic and acidic residues" evidence="1">
    <location>
        <begin position="297"/>
        <end position="307"/>
    </location>
</feature>
<dbReference type="Proteomes" id="UP000006727">
    <property type="component" value="Chromosome 12"/>
</dbReference>
<keyword evidence="4" id="KW-1185">Reference proteome</keyword>
<organism evidence="2">
    <name type="scientific">Physcomitrium patens</name>
    <name type="common">Spreading-leaved earth moss</name>
    <name type="synonym">Physcomitrella patens</name>
    <dbReference type="NCBI Taxonomy" id="3218"/>
    <lineage>
        <taxon>Eukaryota</taxon>
        <taxon>Viridiplantae</taxon>
        <taxon>Streptophyta</taxon>
        <taxon>Embryophyta</taxon>
        <taxon>Bryophyta</taxon>
        <taxon>Bryophytina</taxon>
        <taxon>Bryopsida</taxon>
        <taxon>Funariidae</taxon>
        <taxon>Funariales</taxon>
        <taxon>Funariaceae</taxon>
        <taxon>Physcomitrium</taxon>
    </lineage>
</organism>
<feature type="compositionally biased region" description="Basic residues" evidence="1">
    <location>
        <begin position="261"/>
        <end position="273"/>
    </location>
</feature>
<gene>
    <name evidence="2" type="ORF">PHYPA_016041</name>
</gene>
<evidence type="ECO:0000313" key="3">
    <source>
        <dbReference type="EnsemblPlants" id="PAC:32974827.CDS.1"/>
    </source>
</evidence>
<evidence type="ECO:0000313" key="4">
    <source>
        <dbReference type="Proteomes" id="UP000006727"/>
    </source>
</evidence>
<sequence length="326" mass="37937">MRNLTTTNFHNCLMQARRRSHRGLKHLDLVPDPFTLTKSTLRIRKFTSSSHNCKNAHNKTLKLNFALILQNDVRPVIHKIGGNEHAMHISKKYSPPSRAVAHAIHSHTFTTNKSFVPLDRQPQLPRPYHLDFEASLSCHLHICCYSSPVTTKTAARKIFPRSSTQQLQLILDANSHIEPYEHKHRLPRTPQQEALRATNSRTLDVHNRPHVQRPSPNSHPVQREKTKLNYDEPSQTTTALDCPSDHARTTETPKFKEQSRPRHRFSLRRHSKTGVKQLAKKPQNAQTRINKRRGKEKRQNERRNGENRHRHANLRAPRISHSYRHN</sequence>
<dbReference type="EnsemblPlants" id="Pp3c12_9540V3.1">
    <property type="protein sequence ID" value="PAC:32974827.CDS.1"/>
    <property type="gene ID" value="Pp3c12_9540"/>
</dbReference>
<reference evidence="2 4" key="1">
    <citation type="journal article" date="2008" name="Science">
        <title>The Physcomitrella genome reveals evolutionary insights into the conquest of land by plants.</title>
        <authorList>
            <person name="Rensing S."/>
            <person name="Lang D."/>
            <person name="Zimmer A."/>
            <person name="Terry A."/>
            <person name="Salamov A."/>
            <person name="Shapiro H."/>
            <person name="Nishiyama T."/>
            <person name="Perroud P.-F."/>
            <person name="Lindquist E."/>
            <person name="Kamisugi Y."/>
            <person name="Tanahashi T."/>
            <person name="Sakakibara K."/>
            <person name="Fujita T."/>
            <person name="Oishi K."/>
            <person name="Shin-I T."/>
            <person name="Kuroki Y."/>
            <person name="Toyoda A."/>
            <person name="Suzuki Y."/>
            <person name="Hashimoto A."/>
            <person name="Yamaguchi K."/>
            <person name="Sugano A."/>
            <person name="Kohara Y."/>
            <person name="Fujiyama A."/>
            <person name="Anterola A."/>
            <person name="Aoki S."/>
            <person name="Ashton N."/>
            <person name="Barbazuk W.B."/>
            <person name="Barker E."/>
            <person name="Bennetzen J."/>
            <person name="Bezanilla M."/>
            <person name="Blankenship R."/>
            <person name="Cho S.H."/>
            <person name="Dutcher S."/>
            <person name="Estelle M."/>
            <person name="Fawcett J.A."/>
            <person name="Gundlach H."/>
            <person name="Hanada K."/>
            <person name="Heyl A."/>
            <person name="Hicks K.A."/>
            <person name="Hugh J."/>
            <person name="Lohr M."/>
            <person name="Mayer K."/>
            <person name="Melkozernov A."/>
            <person name="Murata T."/>
            <person name="Nelson D."/>
            <person name="Pils B."/>
            <person name="Prigge M."/>
            <person name="Reiss B."/>
            <person name="Renner T."/>
            <person name="Rombauts S."/>
            <person name="Rushton P."/>
            <person name="Sanderfoot A."/>
            <person name="Schween G."/>
            <person name="Shiu S.-H."/>
            <person name="Stueber K."/>
            <person name="Theodoulou F.L."/>
            <person name="Tu H."/>
            <person name="Van de Peer Y."/>
            <person name="Verrier P.J."/>
            <person name="Waters E."/>
            <person name="Wood A."/>
            <person name="Yang L."/>
            <person name="Cove D."/>
            <person name="Cuming A."/>
            <person name="Hasebe M."/>
            <person name="Lucas S."/>
            <person name="Mishler D.B."/>
            <person name="Reski R."/>
            <person name="Grigoriev I."/>
            <person name="Quatrano R.S."/>
            <person name="Boore J.L."/>
        </authorList>
    </citation>
    <scope>NUCLEOTIDE SEQUENCE [LARGE SCALE GENOMIC DNA]</scope>
    <source>
        <strain evidence="3 4">cv. Gransden 2004</strain>
    </source>
</reference>
<proteinExistence type="predicted"/>
<dbReference type="EnsemblPlants" id="Pp3c12_9540V3.2">
    <property type="protein sequence ID" value="PAC:32974828.CDS.1"/>
    <property type="gene ID" value="Pp3c12_9540"/>
</dbReference>
<dbReference type="AlphaFoldDB" id="A0A2K1JQ41"/>
<feature type="region of interest" description="Disordered" evidence="1">
    <location>
        <begin position="201"/>
        <end position="326"/>
    </location>
</feature>
<evidence type="ECO:0000313" key="2">
    <source>
        <dbReference type="EMBL" id="PNR43659.1"/>
    </source>
</evidence>
<reference evidence="2 4" key="2">
    <citation type="journal article" date="2018" name="Plant J.">
        <title>The Physcomitrella patens chromosome-scale assembly reveals moss genome structure and evolution.</title>
        <authorList>
            <person name="Lang D."/>
            <person name="Ullrich K.K."/>
            <person name="Murat F."/>
            <person name="Fuchs J."/>
            <person name="Jenkins J."/>
            <person name="Haas F.B."/>
            <person name="Piednoel M."/>
            <person name="Gundlach H."/>
            <person name="Van Bel M."/>
            <person name="Meyberg R."/>
            <person name="Vives C."/>
            <person name="Morata J."/>
            <person name="Symeonidi A."/>
            <person name="Hiss M."/>
            <person name="Muchero W."/>
            <person name="Kamisugi Y."/>
            <person name="Saleh O."/>
            <person name="Blanc G."/>
            <person name="Decker E.L."/>
            <person name="van Gessel N."/>
            <person name="Grimwood J."/>
            <person name="Hayes R.D."/>
            <person name="Graham S.W."/>
            <person name="Gunter L.E."/>
            <person name="McDaniel S.F."/>
            <person name="Hoernstein S.N.W."/>
            <person name="Larsson A."/>
            <person name="Li F.W."/>
            <person name="Perroud P.F."/>
            <person name="Phillips J."/>
            <person name="Ranjan P."/>
            <person name="Rokshar D.S."/>
            <person name="Rothfels C.J."/>
            <person name="Schneider L."/>
            <person name="Shu S."/>
            <person name="Stevenson D.W."/>
            <person name="Thummler F."/>
            <person name="Tillich M."/>
            <person name="Villarreal Aguilar J.C."/>
            <person name="Widiez T."/>
            <person name="Wong G.K."/>
            <person name="Wymore A."/>
            <person name="Zhang Y."/>
            <person name="Zimmer A.D."/>
            <person name="Quatrano R.S."/>
            <person name="Mayer K.F.X."/>
            <person name="Goodstein D."/>
            <person name="Casacuberta J.M."/>
            <person name="Vandepoele K."/>
            <person name="Reski R."/>
            <person name="Cuming A.C."/>
            <person name="Tuskan G.A."/>
            <person name="Maumus F."/>
            <person name="Salse J."/>
            <person name="Schmutz J."/>
            <person name="Rensing S.A."/>
        </authorList>
    </citation>
    <scope>NUCLEOTIDE SEQUENCE [LARGE SCALE GENOMIC DNA]</scope>
    <source>
        <strain evidence="3 4">cv. Gransden 2004</strain>
    </source>
</reference>
<accession>A0A2K1JQ41</accession>
<feature type="compositionally biased region" description="Basic and acidic residues" evidence="1">
    <location>
        <begin position="243"/>
        <end position="260"/>
    </location>
</feature>
<evidence type="ECO:0000256" key="1">
    <source>
        <dbReference type="SAM" id="MobiDB-lite"/>
    </source>
</evidence>
<name>A0A2K1JQ41_PHYPA</name>
<dbReference type="InParanoid" id="A0A2K1JQ41"/>
<dbReference type="Gramene" id="Pp3c12_9540V3.2">
    <property type="protein sequence ID" value="PAC:32974828.CDS.1"/>
    <property type="gene ID" value="Pp3c12_9540"/>
</dbReference>
<dbReference type="EMBL" id="ABEU02000012">
    <property type="protein sequence ID" value="PNR43659.1"/>
    <property type="molecule type" value="Genomic_DNA"/>
</dbReference>
<dbReference type="Gramene" id="Pp3c12_9540V3.1">
    <property type="protein sequence ID" value="PAC:32974827.CDS.1"/>
    <property type="gene ID" value="Pp3c12_9540"/>
</dbReference>
<reference evidence="3" key="3">
    <citation type="submission" date="2020-12" db="UniProtKB">
        <authorList>
            <consortium name="EnsemblPlants"/>
        </authorList>
    </citation>
    <scope>IDENTIFICATION</scope>
</reference>
<protein>
    <submittedName>
        <fullName evidence="2 3">Uncharacterized protein</fullName>
    </submittedName>
</protein>